<dbReference type="EMBL" id="CAEKKB010000006">
    <property type="protein sequence ID" value="CAB4314117.1"/>
    <property type="molecule type" value="Genomic_DNA"/>
</dbReference>
<feature type="domain" description="SMP" evidence="1">
    <location>
        <begin position="46"/>
        <end position="79"/>
    </location>
</feature>
<dbReference type="AlphaFoldDB" id="A0A6J5XNV8"/>
<accession>A0A6J5XNV8</accession>
<protein>
    <recommendedName>
        <fullName evidence="1">SMP domain-containing protein</fullName>
    </recommendedName>
</protein>
<organism evidence="2 3">
    <name type="scientific">Prunus armeniaca</name>
    <name type="common">Apricot</name>
    <name type="synonym">Armeniaca vulgaris</name>
    <dbReference type="NCBI Taxonomy" id="36596"/>
    <lineage>
        <taxon>Eukaryota</taxon>
        <taxon>Viridiplantae</taxon>
        <taxon>Streptophyta</taxon>
        <taxon>Embryophyta</taxon>
        <taxon>Tracheophyta</taxon>
        <taxon>Spermatophyta</taxon>
        <taxon>Magnoliopsida</taxon>
        <taxon>eudicotyledons</taxon>
        <taxon>Gunneridae</taxon>
        <taxon>Pentapetalae</taxon>
        <taxon>rosids</taxon>
        <taxon>fabids</taxon>
        <taxon>Rosales</taxon>
        <taxon>Rosaceae</taxon>
        <taxon>Amygdaloideae</taxon>
        <taxon>Amygdaleae</taxon>
        <taxon>Prunus</taxon>
    </lineage>
</organism>
<proteinExistence type="predicted"/>
<gene>
    <name evidence="2" type="ORF">ORAREDHAP_LOCUS38285</name>
</gene>
<dbReference type="InterPro" id="IPR007011">
    <property type="entry name" value="LEA_SMP_dom"/>
</dbReference>
<evidence type="ECO:0000313" key="2">
    <source>
        <dbReference type="EMBL" id="CAB4314117.1"/>
    </source>
</evidence>
<keyword evidence="3" id="KW-1185">Reference proteome</keyword>
<reference evidence="3" key="1">
    <citation type="journal article" date="2020" name="Genome Biol.">
        <title>Gamete binning: chromosome-level and haplotype-resolved genome assembly enabled by high-throughput single-cell sequencing of gamete genomes.</title>
        <authorList>
            <person name="Campoy J.A."/>
            <person name="Sun H."/>
            <person name="Goel M."/>
            <person name="Jiao W.-B."/>
            <person name="Folz-Donahue K."/>
            <person name="Wang N."/>
            <person name="Rubio M."/>
            <person name="Liu C."/>
            <person name="Kukat C."/>
            <person name="Ruiz D."/>
            <person name="Huettel B."/>
            <person name="Schneeberger K."/>
        </authorList>
    </citation>
    <scope>NUCLEOTIDE SEQUENCE [LARGE SCALE GENOMIC DNA]</scope>
    <source>
        <strain evidence="3">cv. Rojo Pasion</strain>
    </source>
</reference>
<dbReference type="Proteomes" id="UP000507245">
    <property type="component" value="Unassembled WGS sequence"/>
</dbReference>
<dbReference type="Pfam" id="PF04927">
    <property type="entry name" value="SMP"/>
    <property type="match status" value="1"/>
</dbReference>
<evidence type="ECO:0000259" key="1">
    <source>
        <dbReference type="Pfam" id="PF04927"/>
    </source>
</evidence>
<sequence length="83" mass="8471">MIILQILGDAVEGESINMVGCGAIQLERAPLAAVNIIQTGGAGAQIAIGKALEATAMAAGQKLLEWSDVVAIQAAEVKALWLT</sequence>
<name>A0A6J5XNV8_PRUAR</name>
<evidence type="ECO:0000313" key="3">
    <source>
        <dbReference type="Proteomes" id="UP000507245"/>
    </source>
</evidence>